<proteinExistence type="predicted"/>
<dbReference type="AlphaFoldDB" id="A0AB72VBZ8"/>
<gene>
    <name evidence="1" type="ordered locus">cgR_1951</name>
</gene>
<sequence length="1131" mass="123525">MRGESVYMPAGIADMTDSLLGWASQTELDLNQRLAGVEYFPQIQLRHDELERIHRFYGTFLSRQVGAGASLGDLFEMTPCLTVTTLVSRASRISDPADFFGEYIGGLGLSAEHAAVVEGLTEKLFAQAGLLVPEGIASPLELLSIHAGISNHEVAAVLTEVENGTTEYPFMFDAVLRLTPEWAQTLIGGVQELIEFATTHPTSWSDRQRESSLPAMIDEIVVAELRERPVGTADRENSVGVALRELRPRLILDAERRKVCLRLPEQRVSDDEINWRVSLEGTTRIFSTRRAWGDTSGYSEALDITVERQIRETTVTDTSNQITWVVPVVDFNDPVLVFSARGENLTDKVSLHHQEIYVLAPAEAKLEDMVTGQPVPVIEQFLVEGWNSWVCSRVDARGLSSLKVNKEVRCIDPRRRVAFHHPAELVPHVRSISGLPVHAQSLIAEFPPTLSGQDETWMLSISAFAGVGAAGEEIAEPEPLEVPADGGLFAIFDPEIYDAPWVGEYLVRLRGPRNESFRHEFAIVEGMTTEFEVASGASFRIPTTTGLSEASLRVRSGEKHFTAEPRLVTVEATDPNASFVVTTDEGDQMPLRFVPPQIAIELPLTIEPPTWRVTRTVCGPRDLDGAGELRIRTGVDVGDPKVSVRNHHGSPLRTVKMVTPDNGRTWIASMKEIAASTFVMPRGSIEFEWTDRKVDRRVSVTIAVIDKTENFTGITIEDGKLVFEELAAGRQLAAWVWPQTAPWVSAVELAVTGPELELPEVLVGAGNLIVQLHTADPFTTSVTPLSPGKAAVTVEQEGYYSAQTEEYAQLSAFFGGEVEEPPISDAVVPALWDVSHIWTEQGNTEHLPVVHAALRSSPAAALKGLSASLVPAQALPGKVISSGLAASPFTTESPATEVHRTAWIGTLQLLGALPSAFKEAEELGNRTPLLPILGQLEEVAGKNILSTLATGRDSTLDTACIDQSTVAIAGMNETQQKALLDMFFSNADIVPGPLMEDNTRLMAVFETFKKRDALREVLQTEGLIKTAVELLRAMRGTQRQLYSSARIRFDKLDGVNTDNPENMWALTPVVSLVFALSSRLHAHELIGKTRTLDRASAGWGRIADLVPDLVTGDLISAEAMVLGARNPGLVD</sequence>
<reference evidence="1" key="1">
    <citation type="journal article" date="2007" name="Microbiology">
        <title>Comparative analysis of the Corynebacterium glutamicum group and complete genome sequence of strain R.</title>
        <authorList>
            <person name="Yukawa H."/>
            <person name="Omumasaba C.A."/>
            <person name="Nonaka H."/>
            <person name="Kos P."/>
            <person name="Okai N."/>
            <person name="Suzuki N."/>
            <person name="Suda M."/>
            <person name="Tsuge Y."/>
            <person name="Watanabe J."/>
            <person name="Ikeda Y."/>
            <person name="Vertes A.A."/>
            <person name="Inui M."/>
        </authorList>
    </citation>
    <scope>NUCLEOTIDE SEQUENCE</scope>
    <source>
        <strain evidence="1">R</strain>
    </source>
</reference>
<dbReference type="EMBL" id="AP009044">
    <property type="protein sequence ID" value="BAF54947.1"/>
    <property type="molecule type" value="Genomic_DNA"/>
</dbReference>
<dbReference type="Proteomes" id="UP000006698">
    <property type="component" value="Chromosome"/>
</dbReference>
<organism evidence="1">
    <name type="scientific">Corynebacterium glutamicum (strain R)</name>
    <dbReference type="NCBI Taxonomy" id="340322"/>
    <lineage>
        <taxon>Bacteria</taxon>
        <taxon>Bacillati</taxon>
        <taxon>Actinomycetota</taxon>
        <taxon>Actinomycetes</taxon>
        <taxon>Mycobacteriales</taxon>
        <taxon>Corynebacteriaceae</taxon>
        <taxon>Corynebacterium</taxon>
    </lineage>
</organism>
<accession>A0AB72VBZ8</accession>
<dbReference type="KEGG" id="cgt:cgR_1951"/>
<evidence type="ECO:0000313" key="1">
    <source>
        <dbReference type="EMBL" id="BAF54947.1"/>
    </source>
</evidence>
<name>A0AB72VBZ8_CORGB</name>
<protein>
    <submittedName>
        <fullName evidence="1">Uncharacterized protein</fullName>
    </submittedName>
</protein>